<gene>
    <name evidence="4" type="ORF">SAMN05421788_108199</name>
</gene>
<feature type="domain" description="Peptidase S41 N-terminal" evidence="3">
    <location>
        <begin position="39"/>
        <end position="83"/>
    </location>
</feature>
<dbReference type="SUPFAM" id="SSF50156">
    <property type="entry name" value="PDZ domain-like"/>
    <property type="match status" value="1"/>
</dbReference>
<dbReference type="Pfam" id="PF03572">
    <property type="entry name" value="Peptidase_S41"/>
    <property type="match status" value="1"/>
</dbReference>
<dbReference type="GO" id="GO:0004175">
    <property type="term" value="F:endopeptidase activity"/>
    <property type="evidence" value="ECO:0007669"/>
    <property type="project" value="TreeGrafter"/>
</dbReference>
<dbReference type="InterPro" id="IPR029045">
    <property type="entry name" value="ClpP/crotonase-like_dom_sf"/>
</dbReference>
<feature type="domain" description="Tail specific protease" evidence="2">
    <location>
        <begin position="207"/>
        <end position="393"/>
    </location>
</feature>
<dbReference type="InterPro" id="IPR005151">
    <property type="entry name" value="Tail-specific_protease"/>
</dbReference>
<evidence type="ECO:0000259" key="3">
    <source>
        <dbReference type="Pfam" id="PF18294"/>
    </source>
</evidence>
<dbReference type="STRING" id="477680.SAMN05421788_108199"/>
<sequence length="462" mass="50151">MPTRSAVVTLLLLLLTGILSCHNKDVASGPVITDSIGKINKWIYDSMQRYYYWSGDITATPDYTLPSGNFFHSLVSNQDRFSYISNQVDVGPQRTTFQLYNFHYSIVAQAATDTMVGVITYVVKGSVAYNSGFRRGTCFSRVNGVGISGSTLATVQAALLSGEVIALTLCSYTDGQWVEGKTVKVGKTNAVENVVVQTRYFSYNGKKTGYLLYNGFSADYDEVLLAAFAKLKNADVTECIIDLRYNPGGSVATCAKLTGMLAPVADNSVFGVFQGNASEGTQVYTMNRVLKTSTNANGNTIAALEANRLSLSRVYVLTTRATISAAELLINNLKPYLPVVQIGDTTLGKDEASIQIVDGRVPRQVQWVIQPIIYKLQNANYKGGYHTGIAPDYAEDELSALPLADFGAASDVLINRALQLIYGTNVVESVGLRKNTLFVQKRFQSAEAAAKVLPVVVLSHLH</sequence>
<evidence type="ECO:0000256" key="1">
    <source>
        <dbReference type="SAM" id="SignalP"/>
    </source>
</evidence>
<dbReference type="PROSITE" id="PS51257">
    <property type="entry name" value="PROKAR_LIPOPROTEIN"/>
    <property type="match status" value="1"/>
</dbReference>
<evidence type="ECO:0000313" key="5">
    <source>
        <dbReference type="Proteomes" id="UP000186917"/>
    </source>
</evidence>
<dbReference type="GO" id="GO:0007165">
    <property type="term" value="P:signal transduction"/>
    <property type="evidence" value="ECO:0007669"/>
    <property type="project" value="TreeGrafter"/>
</dbReference>
<feature type="chain" id="PRO_5012771926" evidence="1">
    <location>
        <begin position="24"/>
        <end position="462"/>
    </location>
</feature>
<dbReference type="Gene3D" id="2.30.42.10">
    <property type="match status" value="1"/>
</dbReference>
<organism evidence="4 5">
    <name type="scientific">Filimonas lacunae</name>
    <dbReference type="NCBI Taxonomy" id="477680"/>
    <lineage>
        <taxon>Bacteria</taxon>
        <taxon>Pseudomonadati</taxon>
        <taxon>Bacteroidota</taxon>
        <taxon>Chitinophagia</taxon>
        <taxon>Chitinophagales</taxon>
        <taxon>Chitinophagaceae</taxon>
        <taxon>Filimonas</taxon>
    </lineage>
</organism>
<dbReference type="PANTHER" id="PTHR32060">
    <property type="entry name" value="TAIL-SPECIFIC PROTEASE"/>
    <property type="match status" value="1"/>
</dbReference>
<dbReference type="SUPFAM" id="SSF52096">
    <property type="entry name" value="ClpP/crotonase"/>
    <property type="match status" value="1"/>
</dbReference>
<dbReference type="InterPro" id="IPR036034">
    <property type="entry name" value="PDZ_sf"/>
</dbReference>
<evidence type="ECO:0000313" key="4">
    <source>
        <dbReference type="EMBL" id="SIT29025.1"/>
    </source>
</evidence>
<dbReference type="RefSeq" id="WP_076381218.1">
    <property type="nucleotide sequence ID" value="NZ_AP017422.1"/>
</dbReference>
<name>A0A1N7R1R5_9BACT</name>
<dbReference type="CDD" id="cd07561">
    <property type="entry name" value="Peptidase_S41_CPP_like"/>
    <property type="match status" value="1"/>
</dbReference>
<dbReference type="AlphaFoldDB" id="A0A1N7R1R5"/>
<dbReference type="GO" id="GO:0030288">
    <property type="term" value="C:outer membrane-bounded periplasmic space"/>
    <property type="evidence" value="ECO:0007669"/>
    <property type="project" value="TreeGrafter"/>
</dbReference>
<dbReference type="Gene3D" id="3.90.226.10">
    <property type="entry name" value="2-enoyl-CoA Hydratase, Chain A, domain 1"/>
    <property type="match status" value="1"/>
</dbReference>
<dbReference type="EMBL" id="FTOR01000008">
    <property type="protein sequence ID" value="SIT29025.1"/>
    <property type="molecule type" value="Genomic_DNA"/>
</dbReference>
<dbReference type="GO" id="GO:0008236">
    <property type="term" value="F:serine-type peptidase activity"/>
    <property type="evidence" value="ECO:0007669"/>
    <property type="project" value="InterPro"/>
</dbReference>
<proteinExistence type="predicted"/>
<feature type="signal peptide" evidence="1">
    <location>
        <begin position="1"/>
        <end position="23"/>
    </location>
</feature>
<dbReference type="InterPro" id="IPR041613">
    <property type="entry name" value="Pept_S41_N"/>
</dbReference>
<dbReference type="Pfam" id="PF18294">
    <property type="entry name" value="Pept_S41_N"/>
    <property type="match status" value="1"/>
</dbReference>
<reference evidence="5" key="1">
    <citation type="submission" date="2017-01" db="EMBL/GenBank/DDBJ databases">
        <authorList>
            <person name="Varghese N."/>
            <person name="Submissions S."/>
        </authorList>
    </citation>
    <scope>NUCLEOTIDE SEQUENCE [LARGE SCALE GENOMIC DNA]</scope>
    <source>
        <strain evidence="5">DSM 21054</strain>
    </source>
</reference>
<keyword evidence="1" id="KW-0732">Signal</keyword>
<dbReference type="OrthoDB" id="7168509at2"/>
<dbReference type="PANTHER" id="PTHR32060:SF30">
    <property type="entry name" value="CARBOXY-TERMINAL PROCESSING PROTEASE CTPA"/>
    <property type="match status" value="1"/>
</dbReference>
<keyword evidence="4" id="KW-0378">Hydrolase</keyword>
<evidence type="ECO:0000259" key="2">
    <source>
        <dbReference type="Pfam" id="PF03572"/>
    </source>
</evidence>
<keyword evidence="5" id="KW-1185">Reference proteome</keyword>
<keyword evidence="4" id="KW-0645">Protease</keyword>
<dbReference type="GO" id="GO:0006508">
    <property type="term" value="P:proteolysis"/>
    <property type="evidence" value="ECO:0007669"/>
    <property type="project" value="UniProtKB-KW"/>
</dbReference>
<dbReference type="Gene3D" id="3.30.750.170">
    <property type="match status" value="1"/>
</dbReference>
<accession>A0A1N7R1R5</accession>
<protein>
    <submittedName>
        <fullName evidence="4">C-terminal processing protease CtpA/Prc, contains a PDZ domain</fullName>
    </submittedName>
</protein>
<dbReference type="Proteomes" id="UP000186917">
    <property type="component" value="Unassembled WGS sequence"/>
</dbReference>